<dbReference type="Gene3D" id="2.60.120.200">
    <property type="match status" value="2"/>
</dbReference>
<feature type="domain" description="GH16" evidence="8">
    <location>
        <begin position="119"/>
        <end position="166"/>
    </location>
</feature>
<proteinExistence type="inferred from homology"/>
<dbReference type="GO" id="GO:0048046">
    <property type="term" value="C:apoplast"/>
    <property type="evidence" value="ECO:0007669"/>
    <property type="project" value="UniProtKB-SubCell"/>
</dbReference>
<feature type="chain" id="PRO_5028508044" description="Xyloglucan endotransglucosylase/hydrolase" evidence="7">
    <location>
        <begin position="23"/>
        <end position="251"/>
    </location>
</feature>
<evidence type="ECO:0000256" key="2">
    <source>
        <dbReference type="ARBA" id="ARBA00022801"/>
    </source>
</evidence>
<keyword evidence="7" id="KW-0134">Cell wall</keyword>
<dbReference type="EC" id="2.4.1.207" evidence="7"/>
<keyword evidence="10" id="KW-1185">Reference proteome</keyword>
<keyword evidence="7" id="KW-0052">Apoplast</keyword>
<comment type="function">
    <text evidence="7">Catalyzes xyloglucan endohydrolysis (XEH) and/or endotransglycosylation (XET). Cleaves and religates xyloglucan polymers, an essential constituent of the primary cell wall, and thereby participates in cell wall construction of growing tissues.</text>
</comment>
<keyword evidence="1 7" id="KW-0808">Transferase</keyword>
<dbReference type="GO" id="GO:0004553">
    <property type="term" value="F:hydrolase activity, hydrolyzing O-glycosyl compounds"/>
    <property type="evidence" value="ECO:0007669"/>
    <property type="project" value="InterPro"/>
</dbReference>
<dbReference type="GlyCosmos" id="A0A6P6WVK3">
    <property type="glycosylation" value="1 site, No reported glycans"/>
</dbReference>
<evidence type="ECO:0000313" key="11">
    <source>
        <dbReference type="RefSeq" id="XP_027118696.1"/>
    </source>
</evidence>
<dbReference type="Pfam" id="PF06955">
    <property type="entry name" value="XET_C"/>
    <property type="match status" value="1"/>
</dbReference>
<dbReference type="SUPFAM" id="SSF49899">
    <property type="entry name" value="Concanavalin A-like lectins/glucanases"/>
    <property type="match status" value="1"/>
</dbReference>
<reference evidence="11" key="2">
    <citation type="submission" date="2025-08" db="UniProtKB">
        <authorList>
            <consortium name="RefSeq"/>
        </authorList>
    </citation>
    <scope>IDENTIFICATION</scope>
    <source>
        <tissue evidence="11">Leaves</tissue>
    </source>
</reference>
<dbReference type="InterPro" id="IPR000757">
    <property type="entry name" value="Beta-glucanase-like"/>
</dbReference>
<evidence type="ECO:0000256" key="6">
    <source>
        <dbReference type="PIRSR" id="PIRSR005604-2"/>
    </source>
</evidence>
<keyword evidence="4 7" id="KW-0326">Glycosidase</keyword>
<evidence type="ECO:0000313" key="10">
    <source>
        <dbReference type="Proteomes" id="UP001652660"/>
    </source>
</evidence>
<evidence type="ECO:0000259" key="8">
    <source>
        <dbReference type="Pfam" id="PF00722"/>
    </source>
</evidence>
<dbReference type="PANTHER" id="PTHR31062">
    <property type="entry name" value="XYLOGLUCAN ENDOTRANSGLUCOSYLASE/HYDROLASE PROTEIN 8-RELATED"/>
    <property type="match status" value="1"/>
</dbReference>
<dbReference type="PROSITE" id="PS01034">
    <property type="entry name" value="GH16_1"/>
    <property type="match status" value="1"/>
</dbReference>
<gene>
    <name evidence="11" type="primary">LOC113735934</name>
</gene>
<keyword evidence="3" id="KW-0325">Glycoprotein</keyword>
<evidence type="ECO:0000256" key="4">
    <source>
        <dbReference type="ARBA" id="ARBA00023295"/>
    </source>
</evidence>
<dbReference type="InterPro" id="IPR008263">
    <property type="entry name" value="GH16_AS"/>
</dbReference>
<comment type="similarity">
    <text evidence="7">Belongs to the glycosyl hydrolase 16 family.</text>
</comment>
<dbReference type="InterPro" id="IPR010713">
    <property type="entry name" value="XET_C"/>
</dbReference>
<feature type="domain" description="GH16" evidence="8">
    <location>
        <begin position="68"/>
        <end position="113"/>
    </location>
</feature>
<evidence type="ECO:0000256" key="3">
    <source>
        <dbReference type="ARBA" id="ARBA00023180"/>
    </source>
</evidence>
<feature type="active site" description="Nucleophile" evidence="5">
    <location>
        <position position="77"/>
    </location>
</feature>
<evidence type="ECO:0000259" key="9">
    <source>
        <dbReference type="Pfam" id="PF06955"/>
    </source>
</evidence>
<dbReference type="RefSeq" id="XP_027118696.1">
    <property type="nucleotide sequence ID" value="XM_027262895.1"/>
</dbReference>
<evidence type="ECO:0000256" key="1">
    <source>
        <dbReference type="ARBA" id="ARBA00022679"/>
    </source>
</evidence>
<feature type="signal peptide" evidence="7">
    <location>
        <begin position="1"/>
        <end position="22"/>
    </location>
</feature>
<keyword evidence="7" id="KW-0961">Cell wall biogenesis/degradation</keyword>
<name>A0A6P6WVK3_COFAR</name>
<dbReference type="GO" id="GO:0016762">
    <property type="term" value="F:xyloglucan:xyloglucosyl transferase activity"/>
    <property type="evidence" value="ECO:0007669"/>
    <property type="project" value="UniProtKB-EC"/>
</dbReference>
<protein>
    <recommendedName>
        <fullName evidence="7">Xyloglucan endotransglucosylase/hydrolase</fullName>
        <ecNumber evidence="7">2.4.1.207</ecNumber>
    </recommendedName>
</protein>
<keyword evidence="7" id="KW-0732">Signal</keyword>
<dbReference type="GO" id="GO:0042546">
    <property type="term" value="P:cell wall biogenesis"/>
    <property type="evidence" value="ECO:0007669"/>
    <property type="project" value="InterPro"/>
</dbReference>
<dbReference type="InterPro" id="IPR013320">
    <property type="entry name" value="ConA-like_dom_sf"/>
</dbReference>
<dbReference type="Proteomes" id="UP001652660">
    <property type="component" value="Chromosome 3c"/>
</dbReference>
<keyword evidence="2 7" id="KW-0378">Hydrolase</keyword>
<dbReference type="Pfam" id="PF00722">
    <property type="entry name" value="Glyco_hydro_16"/>
    <property type="match status" value="2"/>
</dbReference>
<organism evidence="10 11">
    <name type="scientific">Coffea arabica</name>
    <name type="common">Arabian coffee</name>
    <dbReference type="NCBI Taxonomy" id="13443"/>
    <lineage>
        <taxon>Eukaryota</taxon>
        <taxon>Viridiplantae</taxon>
        <taxon>Streptophyta</taxon>
        <taxon>Embryophyta</taxon>
        <taxon>Tracheophyta</taxon>
        <taxon>Spermatophyta</taxon>
        <taxon>Magnoliopsida</taxon>
        <taxon>eudicotyledons</taxon>
        <taxon>Gunneridae</taxon>
        <taxon>Pentapetalae</taxon>
        <taxon>asterids</taxon>
        <taxon>lamiids</taxon>
        <taxon>Gentianales</taxon>
        <taxon>Rubiaceae</taxon>
        <taxon>Ixoroideae</taxon>
        <taxon>Gardenieae complex</taxon>
        <taxon>Bertiereae - Coffeeae clade</taxon>
        <taxon>Coffeeae</taxon>
        <taxon>Coffea</taxon>
    </lineage>
</organism>
<dbReference type="InterPro" id="IPR044791">
    <property type="entry name" value="Beta-glucanase/XTH"/>
</dbReference>
<evidence type="ECO:0000256" key="5">
    <source>
        <dbReference type="PIRSR" id="PIRSR005604-1"/>
    </source>
</evidence>
<evidence type="ECO:0000256" key="7">
    <source>
        <dbReference type="RuleBase" id="RU361120"/>
    </source>
</evidence>
<reference evidence="10" key="1">
    <citation type="journal article" date="2025" name="Foods">
        <title>Unveiling the Microbial Signatures of Arabica Coffee Cherries: Insights into Ripeness Specific Diversity, Functional Traits, and Implications for Quality and Safety.</title>
        <authorList>
            <consortium name="RefSeq"/>
            <person name="Tenea G.N."/>
            <person name="Cifuentes V."/>
            <person name="Reyes P."/>
            <person name="Cevallos-Vallejos M."/>
        </authorList>
    </citation>
    <scope>NUCLEOTIDE SEQUENCE [LARGE SCALE GENOMIC DNA]</scope>
</reference>
<feature type="glycosylation site" description="N-linked (GlcNAc...) asparagine" evidence="6">
    <location>
        <position position="85"/>
    </location>
</feature>
<feature type="domain" description="Xyloglucan endo-transglycosylase C-terminal" evidence="9">
    <location>
        <begin position="203"/>
        <end position="245"/>
    </location>
</feature>
<comment type="subcellular location">
    <subcellularLocation>
        <location evidence="7">Secreted</location>
        <location evidence="7">Cell wall</location>
    </subcellularLocation>
    <subcellularLocation>
        <location evidence="7">Secreted</location>
        <location evidence="7">Extracellular space</location>
        <location evidence="7">Apoplast</location>
    </subcellularLocation>
</comment>
<accession>A0A6P6WVK3</accession>
<dbReference type="GeneID" id="113735934"/>
<feature type="active site" description="Proton donor" evidence="5">
    <location>
        <position position="81"/>
    </location>
</feature>
<sequence>MPSSRALKLCLLMACLILEASAAGNFYRDVKINFGDGRAKIDKSGQRNFTCKSNLYLAIQLAQLPHSLSSQGERHDEIDFEFLGNASGQPCTLHTNVYAQGKGNREQQFRLWFMLGKPDGSPIRAFNNNEGSGIPFPKNQPMKVYCSLWNADDWATQGGQIKTDWTLAPFLAFYRNFNADACVWSASAGSSCTSKTPHSINTQAWETQGLDAKGRNRMRWVQSKFIIYDYCKDSKRVNGRFPAECRRSRFL</sequence>
<comment type="PTM">
    <text evidence="7">Contains at least one intrachain disulfide bond essential for its enzymatic activity.</text>
</comment>
<dbReference type="GO" id="GO:0010411">
    <property type="term" value="P:xyloglucan metabolic process"/>
    <property type="evidence" value="ECO:0007669"/>
    <property type="project" value="InterPro"/>
</dbReference>
<dbReference type="GO" id="GO:0071555">
    <property type="term" value="P:cell wall organization"/>
    <property type="evidence" value="ECO:0007669"/>
    <property type="project" value="UniProtKB-KW"/>
</dbReference>
<keyword evidence="7" id="KW-0964">Secreted</keyword>
<dbReference type="AlphaFoldDB" id="A0A6P6WVK3"/>